<keyword evidence="3" id="KW-1185">Reference proteome</keyword>
<dbReference type="CDD" id="cd16278">
    <property type="entry name" value="metallo-hydrolase-like_MBL-fold"/>
    <property type="match status" value="1"/>
</dbReference>
<evidence type="ECO:0000313" key="3">
    <source>
        <dbReference type="Proteomes" id="UP000035721"/>
    </source>
</evidence>
<dbReference type="AlphaFoldDB" id="A0A077M0X4"/>
<sequence length="266" mass="27971">MPWAGGVVTERATCILAPNPGPMTLDGTNTWVLLEPGATEAVVIDPGPLDDGHLARVLEVVTARGARVTQTILTHGHLDHSEAGPRFAELTGSRLRALGRGHDDLGDGDVVRDGGLELRVVATPGHTADSLSFALPGDHALLTGDTVLGRGTTVVAHPDGELAAYLDSLERIRRLTGDGDVATILPGHGPVVPDAAAMVAFYVRHRHERLDQVRQALADGAAGADDPVEDVVERVYADVPREVWPAARLSVRAQLAYLGIPLAPTP</sequence>
<dbReference type="GO" id="GO:0016787">
    <property type="term" value="F:hydrolase activity"/>
    <property type="evidence" value="ECO:0007669"/>
    <property type="project" value="UniProtKB-KW"/>
</dbReference>
<evidence type="ECO:0000313" key="2">
    <source>
        <dbReference type="EMBL" id="CCH77860.1"/>
    </source>
</evidence>
<dbReference type="InterPro" id="IPR050662">
    <property type="entry name" value="Sec-metab_biosynth-thioest"/>
</dbReference>
<dbReference type="Gene3D" id="3.60.15.10">
    <property type="entry name" value="Ribonuclease Z/Hydroxyacylglutathione hydrolase-like"/>
    <property type="match status" value="1"/>
</dbReference>
<gene>
    <name evidence="2" type="ORF">BN12_230037</name>
</gene>
<dbReference type="InterPro" id="IPR001279">
    <property type="entry name" value="Metallo-B-lactamas"/>
</dbReference>
<dbReference type="InterPro" id="IPR041516">
    <property type="entry name" value="LACTB2_WH"/>
</dbReference>
<dbReference type="Pfam" id="PF00753">
    <property type="entry name" value="Lactamase_B"/>
    <property type="match status" value="2"/>
</dbReference>
<dbReference type="STRING" id="1194083.BN12_230037"/>
<organism evidence="2 3">
    <name type="scientific">Nostocoides japonicum T1-X7</name>
    <dbReference type="NCBI Taxonomy" id="1194083"/>
    <lineage>
        <taxon>Bacteria</taxon>
        <taxon>Bacillati</taxon>
        <taxon>Actinomycetota</taxon>
        <taxon>Actinomycetes</taxon>
        <taxon>Micrococcales</taxon>
        <taxon>Intrasporangiaceae</taxon>
        <taxon>Nostocoides</taxon>
    </lineage>
</organism>
<feature type="domain" description="Metallo-beta-lactamase" evidence="1">
    <location>
        <begin position="27"/>
        <end position="188"/>
    </location>
</feature>
<proteinExistence type="predicted"/>
<dbReference type="InterPro" id="IPR036388">
    <property type="entry name" value="WH-like_DNA-bd_sf"/>
</dbReference>
<dbReference type="SMART" id="SM00849">
    <property type="entry name" value="Lactamase_B"/>
    <property type="match status" value="1"/>
</dbReference>
<dbReference type="PANTHER" id="PTHR23131">
    <property type="entry name" value="ENDORIBONUCLEASE LACTB2"/>
    <property type="match status" value="1"/>
</dbReference>
<dbReference type="OrthoDB" id="9788263at2"/>
<evidence type="ECO:0000259" key="1">
    <source>
        <dbReference type="SMART" id="SM00849"/>
    </source>
</evidence>
<dbReference type="Proteomes" id="UP000035721">
    <property type="component" value="Unassembled WGS sequence"/>
</dbReference>
<dbReference type="EMBL" id="CAJB01000146">
    <property type="protein sequence ID" value="CCH77860.1"/>
    <property type="molecule type" value="Genomic_DNA"/>
</dbReference>
<keyword evidence="2" id="KW-0378">Hydrolase</keyword>
<dbReference type="Gene3D" id="1.10.10.10">
    <property type="entry name" value="Winged helix-like DNA-binding domain superfamily/Winged helix DNA-binding domain"/>
    <property type="match status" value="1"/>
</dbReference>
<accession>A0A077M0X4</accession>
<dbReference type="InterPro" id="IPR036866">
    <property type="entry name" value="RibonucZ/Hydroxyglut_hydro"/>
</dbReference>
<dbReference type="Pfam" id="PF17778">
    <property type="entry name" value="WHD_BLACT"/>
    <property type="match status" value="1"/>
</dbReference>
<comment type="caution">
    <text evidence="2">The sequence shown here is derived from an EMBL/GenBank/DDBJ whole genome shotgun (WGS) entry which is preliminary data.</text>
</comment>
<name>A0A077M0X4_9MICO</name>
<dbReference type="SUPFAM" id="SSF56281">
    <property type="entry name" value="Metallo-hydrolase/oxidoreductase"/>
    <property type="match status" value="1"/>
</dbReference>
<dbReference type="PANTHER" id="PTHR23131:SF0">
    <property type="entry name" value="ENDORIBONUCLEASE LACTB2"/>
    <property type="match status" value="1"/>
</dbReference>
<protein>
    <submittedName>
        <fullName evidence="2">Putative hydrolase</fullName>
    </submittedName>
</protein>
<reference evidence="2 3" key="1">
    <citation type="journal article" date="2013" name="ISME J.">
        <title>A metabolic model for members of the genus Tetrasphaera involved in enhanced biological phosphorus removal.</title>
        <authorList>
            <person name="Kristiansen R."/>
            <person name="Nguyen H.T.T."/>
            <person name="Saunders A.M."/>
            <person name="Nielsen J.L."/>
            <person name="Wimmer R."/>
            <person name="Le V.Q."/>
            <person name="McIlroy S.J."/>
            <person name="Petrovski S."/>
            <person name="Seviour R.J."/>
            <person name="Calteau A."/>
            <person name="Nielsen K.L."/>
            <person name="Nielsen P.H."/>
        </authorList>
    </citation>
    <scope>NUCLEOTIDE SEQUENCE [LARGE SCALE GENOMIC DNA]</scope>
    <source>
        <strain evidence="2 3">T1-X7</strain>
    </source>
</reference>